<reference evidence="7 8" key="1">
    <citation type="submission" date="2020-05" db="EMBL/GenBank/DDBJ databases">
        <title>Nakamurella sp. DB0629 isolated from air conditioner.</title>
        <authorList>
            <person name="Kim D.H."/>
            <person name="Kim D.-U."/>
        </authorList>
    </citation>
    <scope>NUCLEOTIDE SEQUENCE [LARGE SCALE GENOMIC DNA]</scope>
    <source>
        <strain evidence="7 8">DB0629</strain>
    </source>
</reference>
<evidence type="ECO:0008006" key="9">
    <source>
        <dbReference type="Google" id="ProtNLM"/>
    </source>
</evidence>
<feature type="transmembrane region" description="Helical" evidence="6">
    <location>
        <begin position="76"/>
        <end position="98"/>
    </location>
</feature>
<keyword evidence="2" id="KW-1003">Cell membrane</keyword>
<evidence type="ECO:0000256" key="2">
    <source>
        <dbReference type="ARBA" id="ARBA00022475"/>
    </source>
</evidence>
<organism evidence="7 8">
    <name type="scientific">Nakamurella aerolata</name>
    <dbReference type="NCBI Taxonomy" id="1656892"/>
    <lineage>
        <taxon>Bacteria</taxon>
        <taxon>Bacillati</taxon>
        <taxon>Actinomycetota</taxon>
        <taxon>Actinomycetes</taxon>
        <taxon>Nakamurellales</taxon>
        <taxon>Nakamurellaceae</taxon>
        <taxon>Nakamurella</taxon>
    </lineage>
</organism>
<dbReference type="InterPro" id="IPR050189">
    <property type="entry name" value="MFS_Efflux_Transporters"/>
</dbReference>
<dbReference type="EMBL" id="JABEND010000002">
    <property type="protein sequence ID" value="NNG35052.1"/>
    <property type="molecule type" value="Genomic_DNA"/>
</dbReference>
<evidence type="ECO:0000313" key="8">
    <source>
        <dbReference type="Proteomes" id="UP000562984"/>
    </source>
</evidence>
<evidence type="ECO:0000256" key="4">
    <source>
        <dbReference type="ARBA" id="ARBA00022989"/>
    </source>
</evidence>
<gene>
    <name evidence="7" type="ORF">HKD39_04865</name>
</gene>
<comment type="caution">
    <text evidence="7">The sequence shown here is derived from an EMBL/GenBank/DDBJ whole genome shotgun (WGS) entry which is preliminary data.</text>
</comment>
<evidence type="ECO:0000256" key="3">
    <source>
        <dbReference type="ARBA" id="ARBA00022692"/>
    </source>
</evidence>
<dbReference type="GO" id="GO:0005886">
    <property type="term" value="C:plasma membrane"/>
    <property type="evidence" value="ECO:0007669"/>
    <property type="project" value="UniProtKB-SubCell"/>
</dbReference>
<evidence type="ECO:0000256" key="5">
    <source>
        <dbReference type="ARBA" id="ARBA00023136"/>
    </source>
</evidence>
<keyword evidence="3 6" id="KW-0812">Transmembrane</keyword>
<evidence type="ECO:0000313" key="7">
    <source>
        <dbReference type="EMBL" id="NNG35052.1"/>
    </source>
</evidence>
<name>A0A849ADV1_9ACTN</name>
<dbReference type="PANTHER" id="PTHR43124:SF3">
    <property type="entry name" value="CHLORAMPHENICOL EFFLUX PUMP RV0191"/>
    <property type="match status" value="1"/>
</dbReference>
<evidence type="ECO:0000256" key="6">
    <source>
        <dbReference type="SAM" id="Phobius"/>
    </source>
</evidence>
<comment type="subcellular location">
    <subcellularLocation>
        <location evidence="1">Cell membrane</location>
        <topology evidence="1">Multi-pass membrane protein</topology>
    </subcellularLocation>
</comment>
<dbReference type="Proteomes" id="UP000562984">
    <property type="component" value="Unassembled WGS sequence"/>
</dbReference>
<dbReference type="AlphaFoldDB" id="A0A849ADV1"/>
<keyword evidence="4 6" id="KW-1133">Transmembrane helix</keyword>
<dbReference type="SUPFAM" id="SSF103473">
    <property type="entry name" value="MFS general substrate transporter"/>
    <property type="match status" value="1"/>
</dbReference>
<dbReference type="Gene3D" id="1.20.1250.20">
    <property type="entry name" value="MFS general substrate transporter like domains"/>
    <property type="match status" value="1"/>
</dbReference>
<keyword evidence="8" id="KW-1185">Reference proteome</keyword>
<evidence type="ECO:0000256" key="1">
    <source>
        <dbReference type="ARBA" id="ARBA00004651"/>
    </source>
</evidence>
<proteinExistence type="predicted"/>
<dbReference type="PANTHER" id="PTHR43124">
    <property type="entry name" value="PURINE EFFLUX PUMP PBUE"/>
    <property type="match status" value="1"/>
</dbReference>
<dbReference type="GO" id="GO:0022857">
    <property type="term" value="F:transmembrane transporter activity"/>
    <property type="evidence" value="ECO:0007669"/>
    <property type="project" value="TreeGrafter"/>
</dbReference>
<dbReference type="RefSeq" id="WP_171198685.1">
    <property type="nucleotide sequence ID" value="NZ_JABEND010000002.1"/>
</dbReference>
<dbReference type="InterPro" id="IPR036259">
    <property type="entry name" value="MFS_trans_sf"/>
</dbReference>
<sequence>MLAIHRSAVVIAAIVFLFGVAAFSISAALSGRVFALAGDAPTLASGVNISMLNLGNAIGPAVAGALITAQPEHYPLAPLCSLAFLGLALAGVAAAALLERSRLSERPRSRNQWRRTGRHLPDAERVVELGFRCVDRVTPRWTK</sequence>
<accession>A0A849ADV1</accession>
<keyword evidence="5 6" id="KW-0472">Membrane</keyword>
<protein>
    <recommendedName>
        <fullName evidence="9">MFS transporter</fullName>
    </recommendedName>
</protein>